<evidence type="ECO:0000313" key="7">
    <source>
        <dbReference type="Proteomes" id="UP000295391"/>
    </source>
</evidence>
<feature type="DNA-binding region" description="H-T-H motif" evidence="4">
    <location>
        <begin position="29"/>
        <end position="48"/>
    </location>
</feature>
<name>A0A4R6VPX8_9HYPH</name>
<evidence type="ECO:0000256" key="2">
    <source>
        <dbReference type="ARBA" id="ARBA00023125"/>
    </source>
</evidence>
<keyword evidence="3" id="KW-0804">Transcription</keyword>
<keyword evidence="1" id="KW-0805">Transcription regulation</keyword>
<protein>
    <submittedName>
        <fullName evidence="6">TetR family transcriptional regulator</fullName>
    </submittedName>
</protein>
<comment type="caution">
    <text evidence="6">The sequence shown here is derived from an EMBL/GenBank/DDBJ whole genome shotgun (WGS) entry which is preliminary data.</text>
</comment>
<dbReference type="InterPro" id="IPR009057">
    <property type="entry name" value="Homeodomain-like_sf"/>
</dbReference>
<gene>
    <name evidence="6" type="ORF">ATL17_2786</name>
</gene>
<dbReference type="EMBL" id="SNYR01000003">
    <property type="protein sequence ID" value="TDQ61687.1"/>
    <property type="molecule type" value="Genomic_DNA"/>
</dbReference>
<dbReference type="InterPro" id="IPR036271">
    <property type="entry name" value="Tet_transcr_reg_TetR-rel_C_sf"/>
</dbReference>
<dbReference type="RefSeq" id="WP_133573387.1">
    <property type="nucleotide sequence ID" value="NZ_SNYR01000003.1"/>
</dbReference>
<dbReference type="GO" id="GO:0003677">
    <property type="term" value="F:DNA binding"/>
    <property type="evidence" value="ECO:0007669"/>
    <property type="project" value="UniProtKB-UniRule"/>
</dbReference>
<keyword evidence="7" id="KW-1185">Reference proteome</keyword>
<dbReference type="Proteomes" id="UP000295391">
    <property type="component" value="Unassembled WGS sequence"/>
</dbReference>
<dbReference type="SUPFAM" id="SSF46689">
    <property type="entry name" value="Homeodomain-like"/>
    <property type="match status" value="1"/>
</dbReference>
<evidence type="ECO:0000256" key="4">
    <source>
        <dbReference type="PROSITE-ProRule" id="PRU00335"/>
    </source>
</evidence>
<dbReference type="InterPro" id="IPR001647">
    <property type="entry name" value="HTH_TetR"/>
</dbReference>
<sequence>MQESEISLRDKLIDTGLKLLLEGGPEALTLRKCAQLAGVSHAAPAHHFAGLRGLKTAMVGRGHEIFAQMMRDEMDAAPKDKNGQILAICQGYIQFSQQYRHLFNLMFVPPAEFAPDPARDDAAKASRDVLTALCKQHFPGPNQHFYEIAIWSLVHGYSKLLEIGRVQPGSQSQADIEFAKILKLLDFPGTQ</sequence>
<dbReference type="InterPro" id="IPR025996">
    <property type="entry name" value="MT1864/Rv1816-like_C"/>
</dbReference>
<organism evidence="6 7">
    <name type="scientific">Maritalea mobilis</name>
    <dbReference type="NCBI Taxonomy" id="483324"/>
    <lineage>
        <taxon>Bacteria</taxon>
        <taxon>Pseudomonadati</taxon>
        <taxon>Pseudomonadota</taxon>
        <taxon>Alphaproteobacteria</taxon>
        <taxon>Hyphomicrobiales</taxon>
        <taxon>Devosiaceae</taxon>
        <taxon>Maritalea</taxon>
    </lineage>
</organism>
<evidence type="ECO:0000259" key="5">
    <source>
        <dbReference type="PROSITE" id="PS50977"/>
    </source>
</evidence>
<evidence type="ECO:0000256" key="3">
    <source>
        <dbReference type="ARBA" id="ARBA00023163"/>
    </source>
</evidence>
<accession>A0A4R6VPX8</accession>
<feature type="domain" description="HTH tetR-type" evidence="5">
    <location>
        <begin position="6"/>
        <end position="66"/>
    </location>
</feature>
<dbReference type="Gene3D" id="1.10.357.10">
    <property type="entry name" value="Tetracycline Repressor, domain 2"/>
    <property type="match status" value="1"/>
</dbReference>
<reference evidence="6 7" key="1">
    <citation type="submission" date="2019-03" db="EMBL/GenBank/DDBJ databases">
        <title>Genomic Encyclopedia of Type Strains, Phase III (KMG-III): the genomes of soil and plant-associated and newly described type strains.</title>
        <authorList>
            <person name="Whitman W."/>
        </authorList>
    </citation>
    <scope>NUCLEOTIDE SEQUENCE [LARGE SCALE GENOMIC DNA]</scope>
    <source>
        <strain evidence="6 7">CGMCC 1.7002</strain>
    </source>
</reference>
<dbReference type="Pfam" id="PF13305">
    <property type="entry name" value="TetR_C_33"/>
    <property type="match status" value="1"/>
</dbReference>
<proteinExistence type="predicted"/>
<dbReference type="OrthoDB" id="7056813at2"/>
<dbReference type="AlphaFoldDB" id="A0A4R6VPX8"/>
<evidence type="ECO:0000313" key="6">
    <source>
        <dbReference type="EMBL" id="TDQ61687.1"/>
    </source>
</evidence>
<dbReference type="SUPFAM" id="SSF48498">
    <property type="entry name" value="Tetracyclin repressor-like, C-terminal domain"/>
    <property type="match status" value="1"/>
</dbReference>
<evidence type="ECO:0000256" key="1">
    <source>
        <dbReference type="ARBA" id="ARBA00023015"/>
    </source>
</evidence>
<dbReference type="PROSITE" id="PS50977">
    <property type="entry name" value="HTH_TETR_2"/>
    <property type="match status" value="1"/>
</dbReference>
<keyword evidence="2 4" id="KW-0238">DNA-binding</keyword>